<sequence length="258" mass="29744">MKQSQKLWSREELILAANLYCKLPFGRLHRNNPEIIHLAQLINRTPSSVAYKLVNFASLDPSLQSRGIKGAQNTSKLDKEIWNEFYHNWDTLSYESEKLRAHFEHSTVEEINNINNTELPREGKVREQLVKVRVNQSFFRRTVLAAYNSTCCITGLQISSLLIAGHIRPWGIDESNRLNPSNGIAINSLHDKAFEAGLLTITPDYKIKVSPSLKEQIKDKEIVQEYFLKYDQKGIILPSKFLPDKEFLAYHNSERFIS</sequence>
<proteinExistence type="predicted"/>
<evidence type="ECO:0000313" key="3">
    <source>
        <dbReference type="Proteomes" id="UP001597369"/>
    </source>
</evidence>
<dbReference type="InterPro" id="IPR003615">
    <property type="entry name" value="HNH_nuc"/>
</dbReference>
<keyword evidence="2" id="KW-0540">Nuclease</keyword>
<name>A0ABW4WVR7_9BACT</name>
<gene>
    <name evidence="2" type="ORF">ACFSKU_05350</name>
</gene>
<keyword evidence="2" id="KW-0378">Hydrolase</keyword>
<dbReference type="RefSeq" id="WP_229961118.1">
    <property type="nucleotide sequence ID" value="NZ_JAJJWI010000010.1"/>
</dbReference>
<dbReference type="EMBL" id="JBHUHV010000018">
    <property type="protein sequence ID" value="MFD2066301.1"/>
    <property type="molecule type" value="Genomic_DNA"/>
</dbReference>
<organism evidence="2 3">
    <name type="scientific">Pontibacter silvestris</name>
    <dbReference type="NCBI Taxonomy" id="2305183"/>
    <lineage>
        <taxon>Bacteria</taxon>
        <taxon>Pseudomonadati</taxon>
        <taxon>Bacteroidota</taxon>
        <taxon>Cytophagia</taxon>
        <taxon>Cytophagales</taxon>
        <taxon>Hymenobacteraceae</taxon>
        <taxon>Pontibacter</taxon>
    </lineage>
</organism>
<accession>A0ABW4WVR7</accession>
<reference evidence="3" key="1">
    <citation type="journal article" date="2019" name="Int. J. Syst. Evol. Microbiol.">
        <title>The Global Catalogue of Microorganisms (GCM) 10K type strain sequencing project: providing services to taxonomists for standard genome sequencing and annotation.</title>
        <authorList>
            <consortium name="The Broad Institute Genomics Platform"/>
            <consortium name="The Broad Institute Genome Sequencing Center for Infectious Disease"/>
            <person name="Wu L."/>
            <person name="Ma J."/>
        </authorList>
    </citation>
    <scope>NUCLEOTIDE SEQUENCE [LARGE SCALE GENOMIC DNA]</scope>
    <source>
        <strain evidence="3">JCM 16545</strain>
    </source>
</reference>
<dbReference type="GO" id="GO:0004519">
    <property type="term" value="F:endonuclease activity"/>
    <property type="evidence" value="ECO:0007669"/>
    <property type="project" value="UniProtKB-KW"/>
</dbReference>
<protein>
    <submittedName>
        <fullName evidence="2">HNH endonuclease</fullName>
    </submittedName>
</protein>
<comment type="caution">
    <text evidence="2">The sequence shown here is derived from an EMBL/GenBank/DDBJ whole genome shotgun (WGS) entry which is preliminary data.</text>
</comment>
<dbReference type="Pfam" id="PF13391">
    <property type="entry name" value="HNH_2"/>
    <property type="match status" value="1"/>
</dbReference>
<evidence type="ECO:0000259" key="1">
    <source>
        <dbReference type="Pfam" id="PF13391"/>
    </source>
</evidence>
<feature type="domain" description="HNH nuclease" evidence="1">
    <location>
        <begin position="151"/>
        <end position="201"/>
    </location>
</feature>
<evidence type="ECO:0000313" key="2">
    <source>
        <dbReference type="EMBL" id="MFD2066301.1"/>
    </source>
</evidence>
<dbReference type="Proteomes" id="UP001597369">
    <property type="component" value="Unassembled WGS sequence"/>
</dbReference>
<keyword evidence="3" id="KW-1185">Reference proteome</keyword>
<keyword evidence="2" id="KW-0255">Endonuclease</keyword>